<comment type="caution">
    <text evidence="11">The sequence shown here is derived from an EMBL/GenBank/DDBJ whole genome shotgun (WGS) entry which is preliminary data.</text>
</comment>
<evidence type="ECO:0000256" key="8">
    <source>
        <dbReference type="PIRSR" id="PIRSR001369-1"/>
    </source>
</evidence>
<dbReference type="PROSITE" id="PS00480">
    <property type="entry name" value="CITRATE_SYNTHASE"/>
    <property type="match status" value="1"/>
</dbReference>
<keyword evidence="3 9" id="KW-0816">Tricarboxylic acid cycle</keyword>
<sequence length="432" mass="49065">MIREKDVALIKLSGGKEFKADIITDNMGEKSIDITALRKETGYITYDPGYVNTGSCMSSICYINGEKGILRYRGYDISDLVKKCDFIEVAYLLIKGRLPSAEERIGYQKLLNENSLLHVNMRDFFRAYPHDGHPMGILAAMVASLSAFYPELEDKDPEENLDLTVTRLLSKMRTIAAFTYRQMKGLDFIEPQYNYSYCANFLNMMFHTSVNNYIPSPVHVAALNKLLILHADHEQNCSTSAVRLVGSSDANLYASVTSGVCALWGSKHGGANQAVMDMLQRIRNEGLSIDKVIEKAKSKEDPFRLFGFGHRVYKTFDPRAKIAKELTREVLESTGKADELLDIALELEERATHDDYFIERNLYPNVDFYTGITFHMMGIPVSMFTVLFAMGRLPGWIAHYLEWRHDPYQKIGRPRQVYSGPEARDVVPIAER</sequence>
<reference evidence="11" key="1">
    <citation type="submission" date="2020-10" db="EMBL/GenBank/DDBJ databases">
        <authorList>
            <person name="Gilroy R."/>
        </authorList>
    </citation>
    <scope>NUCLEOTIDE SEQUENCE</scope>
    <source>
        <strain evidence="11">7293</strain>
    </source>
</reference>
<dbReference type="InterPro" id="IPR010953">
    <property type="entry name" value="Citrate_synthase_typ-I"/>
</dbReference>
<dbReference type="InterPro" id="IPR016142">
    <property type="entry name" value="Citrate_synth-like_lrg_a-sub"/>
</dbReference>
<evidence type="ECO:0000256" key="7">
    <source>
        <dbReference type="PIRNR" id="PIRNR001369"/>
    </source>
</evidence>
<dbReference type="Pfam" id="PF00285">
    <property type="entry name" value="Citrate_synt"/>
    <property type="match status" value="1"/>
</dbReference>
<evidence type="ECO:0000256" key="3">
    <source>
        <dbReference type="ARBA" id="ARBA00022532"/>
    </source>
</evidence>
<dbReference type="Proteomes" id="UP000823615">
    <property type="component" value="Unassembled WGS sequence"/>
</dbReference>
<dbReference type="SUPFAM" id="SSF48256">
    <property type="entry name" value="Citrate synthase"/>
    <property type="match status" value="1"/>
</dbReference>
<dbReference type="InterPro" id="IPR036969">
    <property type="entry name" value="Citrate_synthase_sf"/>
</dbReference>
<gene>
    <name evidence="11" type="ORF">IAA97_03625</name>
</gene>
<dbReference type="GO" id="GO:0036440">
    <property type="term" value="F:citrate synthase activity"/>
    <property type="evidence" value="ECO:0007669"/>
    <property type="project" value="UniProtKB-EC"/>
</dbReference>
<feature type="active site" evidence="8">
    <location>
        <position position="310"/>
    </location>
</feature>
<feature type="active site" evidence="8">
    <location>
        <position position="367"/>
    </location>
</feature>
<dbReference type="InterPro" id="IPR024176">
    <property type="entry name" value="Citrate_synthase_bac-typ"/>
</dbReference>
<evidence type="ECO:0000256" key="2">
    <source>
        <dbReference type="ARBA" id="ARBA00010566"/>
    </source>
</evidence>
<dbReference type="GO" id="GO:0006099">
    <property type="term" value="P:tricarboxylic acid cycle"/>
    <property type="evidence" value="ECO:0007669"/>
    <property type="project" value="UniProtKB-UniRule"/>
</dbReference>
<organism evidence="11 12">
    <name type="scientific">Candidatus Ornithospirochaeta stercoripullorum</name>
    <dbReference type="NCBI Taxonomy" id="2840899"/>
    <lineage>
        <taxon>Bacteria</taxon>
        <taxon>Pseudomonadati</taxon>
        <taxon>Spirochaetota</taxon>
        <taxon>Spirochaetia</taxon>
        <taxon>Spirochaetales</taxon>
        <taxon>Spirochaetaceae</taxon>
        <taxon>Spirochaetaceae incertae sedis</taxon>
        <taxon>Candidatus Ornithospirochaeta</taxon>
    </lineage>
</organism>
<name>A0A9D9DZS1_9SPIO</name>
<evidence type="ECO:0000256" key="5">
    <source>
        <dbReference type="ARBA" id="ARBA00049288"/>
    </source>
</evidence>
<evidence type="ECO:0000313" key="11">
    <source>
        <dbReference type="EMBL" id="MBO8436050.1"/>
    </source>
</evidence>
<evidence type="ECO:0000313" key="12">
    <source>
        <dbReference type="Proteomes" id="UP000823615"/>
    </source>
</evidence>
<comment type="pathway">
    <text evidence="1 9">Carbohydrate metabolism; tricarboxylic acid cycle; isocitrate from oxaloacetate: step 1/2.</text>
</comment>
<keyword evidence="11" id="KW-0012">Acyltransferase</keyword>
<dbReference type="EMBL" id="JADIMT010000049">
    <property type="protein sequence ID" value="MBO8436050.1"/>
    <property type="molecule type" value="Genomic_DNA"/>
</dbReference>
<dbReference type="PRINTS" id="PR00143">
    <property type="entry name" value="CITRTSNTHASE"/>
</dbReference>
<evidence type="ECO:0000256" key="4">
    <source>
        <dbReference type="ARBA" id="ARBA00022679"/>
    </source>
</evidence>
<dbReference type="Gene3D" id="2.20.28.60">
    <property type="match status" value="1"/>
</dbReference>
<dbReference type="InterPro" id="IPR019810">
    <property type="entry name" value="Citrate_synthase_AS"/>
</dbReference>
<dbReference type="NCBIfam" id="NF004126">
    <property type="entry name" value="PRK05614.1"/>
    <property type="match status" value="1"/>
</dbReference>
<dbReference type="NCBIfam" id="TIGR01798">
    <property type="entry name" value="cit_synth_I"/>
    <property type="match status" value="1"/>
</dbReference>
<dbReference type="InterPro" id="IPR016143">
    <property type="entry name" value="Citrate_synth-like_sm_a-sub"/>
</dbReference>
<dbReference type="PANTHER" id="PTHR42871">
    <property type="entry name" value="CITRATE SYNTHASE"/>
    <property type="match status" value="1"/>
</dbReference>
<proteinExistence type="inferred from homology"/>
<dbReference type="AlphaFoldDB" id="A0A9D9DZS1"/>
<protein>
    <recommendedName>
        <fullName evidence="6 7">Citrate synthase</fullName>
    </recommendedName>
</protein>
<dbReference type="InterPro" id="IPR002020">
    <property type="entry name" value="Citrate_synthase"/>
</dbReference>
<dbReference type="GO" id="GO:0005737">
    <property type="term" value="C:cytoplasm"/>
    <property type="evidence" value="ECO:0007669"/>
    <property type="project" value="InterPro"/>
</dbReference>
<evidence type="ECO:0000256" key="9">
    <source>
        <dbReference type="RuleBase" id="RU003370"/>
    </source>
</evidence>
<dbReference type="PIRSF" id="PIRSF001369">
    <property type="entry name" value="Citrate_synth"/>
    <property type="match status" value="1"/>
</dbReference>
<dbReference type="FunFam" id="1.10.230.10:FF:000002">
    <property type="entry name" value="Citrate synthase"/>
    <property type="match status" value="1"/>
</dbReference>
<reference evidence="11" key="2">
    <citation type="journal article" date="2021" name="PeerJ">
        <title>Extensive microbial diversity within the chicken gut microbiome revealed by metagenomics and culture.</title>
        <authorList>
            <person name="Gilroy R."/>
            <person name="Ravi A."/>
            <person name="Getino M."/>
            <person name="Pursley I."/>
            <person name="Horton D.L."/>
            <person name="Alikhan N.F."/>
            <person name="Baker D."/>
            <person name="Gharbi K."/>
            <person name="Hall N."/>
            <person name="Watson M."/>
            <person name="Adriaenssens E.M."/>
            <person name="Foster-Nyarko E."/>
            <person name="Jarju S."/>
            <person name="Secka A."/>
            <person name="Antonio M."/>
            <person name="Oren A."/>
            <person name="Chaudhuri R.R."/>
            <person name="La Ragione R."/>
            <person name="Hildebrand F."/>
            <person name="Pallen M.J."/>
        </authorList>
    </citation>
    <scope>NUCLEOTIDE SEQUENCE</scope>
    <source>
        <strain evidence="11">7293</strain>
    </source>
</reference>
<dbReference type="Gene3D" id="1.10.580.10">
    <property type="entry name" value="Citrate Synthase, domain 1"/>
    <property type="match status" value="1"/>
</dbReference>
<comment type="catalytic activity">
    <reaction evidence="5 9">
        <text>oxaloacetate + acetyl-CoA + H2O = citrate + CoA + H(+)</text>
        <dbReference type="Rhea" id="RHEA:16845"/>
        <dbReference type="ChEBI" id="CHEBI:15377"/>
        <dbReference type="ChEBI" id="CHEBI:15378"/>
        <dbReference type="ChEBI" id="CHEBI:16452"/>
        <dbReference type="ChEBI" id="CHEBI:16947"/>
        <dbReference type="ChEBI" id="CHEBI:57287"/>
        <dbReference type="ChEBI" id="CHEBI:57288"/>
        <dbReference type="EC" id="2.3.3.16"/>
    </reaction>
</comment>
<evidence type="ECO:0000256" key="1">
    <source>
        <dbReference type="ARBA" id="ARBA00004751"/>
    </source>
</evidence>
<keyword evidence="4 7" id="KW-0808">Transferase</keyword>
<evidence type="ECO:0000256" key="10">
    <source>
        <dbReference type="RuleBase" id="RU003406"/>
    </source>
</evidence>
<dbReference type="Gene3D" id="1.10.230.10">
    <property type="entry name" value="Cytochrome P450-Terp, domain 2"/>
    <property type="match status" value="1"/>
</dbReference>
<evidence type="ECO:0000256" key="6">
    <source>
        <dbReference type="NCBIfam" id="TIGR01798"/>
    </source>
</evidence>
<accession>A0A9D9DZS1</accession>
<dbReference type="PANTHER" id="PTHR42871:SF1">
    <property type="entry name" value="CITRATE SYNTHASE"/>
    <property type="match status" value="1"/>
</dbReference>
<comment type="similarity">
    <text evidence="2 7 10">Belongs to the citrate synthase family.</text>
</comment>